<dbReference type="SUPFAM" id="SSF53756">
    <property type="entry name" value="UDP-Glycosyltransferase/glycogen phosphorylase"/>
    <property type="match status" value="1"/>
</dbReference>
<proteinExistence type="predicted"/>
<dbReference type="Pfam" id="PF00534">
    <property type="entry name" value="Glycos_transf_1"/>
    <property type="match status" value="1"/>
</dbReference>
<dbReference type="InterPro" id="IPR001296">
    <property type="entry name" value="Glyco_trans_1"/>
</dbReference>
<dbReference type="Gene3D" id="3.40.50.2000">
    <property type="entry name" value="Glycogen Phosphorylase B"/>
    <property type="match status" value="1"/>
</dbReference>
<comment type="caution">
    <text evidence="2">The sequence shown here is derived from an EMBL/GenBank/DDBJ whole genome shotgun (WGS) entry which is preliminary data.</text>
</comment>
<dbReference type="CDD" id="cd01635">
    <property type="entry name" value="Glycosyltransferase_GTB-type"/>
    <property type="match status" value="1"/>
</dbReference>
<organism evidence="2 3">
    <name type="scientific">Flavobacterium magnesitis</name>
    <dbReference type="NCBI Taxonomy" id="3138077"/>
    <lineage>
        <taxon>Bacteria</taxon>
        <taxon>Pseudomonadati</taxon>
        <taxon>Bacteroidota</taxon>
        <taxon>Flavobacteriia</taxon>
        <taxon>Flavobacteriales</taxon>
        <taxon>Flavobacteriaceae</taxon>
        <taxon>Flavobacterium</taxon>
    </lineage>
</organism>
<protein>
    <submittedName>
        <fullName evidence="2">Glycosyltransferase</fullName>
    </submittedName>
</protein>
<sequence length="410" mass="47412">MENTIVNYHATFSKTSGIAEAARANFTALKDSYFTVNQINYSQSKSQFIKENNNLVIDIDDKIINIYHININDIPCYLLNNKIPRSASIYNIAYWAWEFHKLPDEFIELLALFDEIWVPSSFCQNVFATYSFKPVIKIPHLIETIEIEESKPKIKLQDKFVFLSIFDSLSTPERKNTDGLIQCFLDTFSNNPNVVLILKTVHLEKNKRLHRKLTEQTKNHNSIIIINENYTKKELIQLIDSCHSYVSLHRAEGFGLTLAEAMLRNKIVIGTGYSGNLEFMNNQNSFLVNYQLITKDKDSGFIKQGYQYAEPDIENSKKVLNFVYDNYNNLEDIKLNAKRTIQNSFSKKTIGDLMLSRLSKISSFMKEGNINLAKNNDLITENIRLKNNIKKYEKNIIIKLKAILTSKTNK</sequence>
<evidence type="ECO:0000313" key="3">
    <source>
        <dbReference type="Proteomes" id="UP001574170"/>
    </source>
</evidence>
<reference evidence="2 3" key="1">
    <citation type="submission" date="2024-04" db="EMBL/GenBank/DDBJ databases">
        <title>New Clade of Flavobacterium.</title>
        <authorList>
            <person name="Matos L."/>
            <person name="Proenca D.N."/>
            <person name="Fransisco R.M."/>
            <person name="Chung A.P."/>
            <person name="Maccario L."/>
            <person name="Sorensen S.J."/>
            <person name="Morais P.V."/>
        </authorList>
    </citation>
    <scope>NUCLEOTIDE SEQUENCE [LARGE SCALE GENOMIC DNA]</scope>
    <source>
        <strain evidence="2 3">FBOR7N2.3</strain>
    </source>
</reference>
<feature type="domain" description="Glycosyl transferase family 1" evidence="1">
    <location>
        <begin position="172"/>
        <end position="290"/>
    </location>
</feature>
<keyword evidence="3" id="KW-1185">Reference proteome</keyword>
<dbReference type="RefSeq" id="WP_373391624.1">
    <property type="nucleotide sequence ID" value="NZ_JBCFQK010000011.1"/>
</dbReference>
<evidence type="ECO:0000313" key="2">
    <source>
        <dbReference type="EMBL" id="MFA9194523.1"/>
    </source>
</evidence>
<accession>A0ABV4TL11</accession>
<dbReference type="PANTHER" id="PTHR46656:SF3">
    <property type="entry name" value="PUTATIVE-RELATED"/>
    <property type="match status" value="1"/>
</dbReference>
<evidence type="ECO:0000259" key="1">
    <source>
        <dbReference type="Pfam" id="PF00534"/>
    </source>
</evidence>
<dbReference type="EMBL" id="JBCFQK010000011">
    <property type="protein sequence ID" value="MFA9194523.1"/>
    <property type="molecule type" value="Genomic_DNA"/>
</dbReference>
<dbReference type="Proteomes" id="UP001574170">
    <property type="component" value="Unassembled WGS sequence"/>
</dbReference>
<dbReference type="PANTHER" id="PTHR46656">
    <property type="entry name" value="PUTATIVE-RELATED"/>
    <property type="match status" value="1"/>
</dbReference>
<gene>
    <name evidence="2" type="ORF">AAGV33_08890</name>
</gene>
<name>A0ABV4TL11_9FLAO</name>